<dbReference type="Proteomes" id="UP001223743">
    <property type="component" value="Unassembled WGS sequence"/>
</dbReference>
<comment type="pathway">
    <text evidence="1">Cofactor biosynthesis; adenosylcobalamin biosynthesis.</text>
</comment>
<dbReference type="GO" id="GO:0016994">
    <property type="term" value="F:precorrin-6A reductase activity"/>
    <property type="evidence" value="ECO:0007669"/>
    <property type="project" value="UniProtKB-EC"/>
</dbReference>
<dbReference type="EC" id="1.3.1.106" evidence="4"/>
<dbReference type="RefSeq" id="WP_266280398.1">
    <property type="nucleotide sequence ID" value="NZ_JAPKNF010000001.1"/>
</dbReference>
<evidence type="ECO:0000256" key="1">
    <source>
        <dbReference type="ARBA" id="ARBA00004953"/>
    </source>
</evidence>
<reference evidence="4 5" key="1">
    <citation type="submission" date="2023-07" db="EMBL/GenBank/DDBJ databases">
        <title>Genomic Encyclopedia of Type Strains, Phase IV (KMG-IV): sequencing the most valuable type-strain genomes for metagenomic binning, comparative biology and taxonomic classification.</title>
        <authorList>
            <person name="Goeker M."/>
        </authorList>
    </citation>
    <scope>NUCLEOTIDE SEQUENCE [LARGE SCALE GENOMIC DNA]</scope>
    <source>
        <strain evidence="4 5">B1-1</strain>
    </source>
</reference>
<dbReference type="PROSITE" id="PS51014">
    <property type="entry name" value="COBK_CBIJ"/>
    <property type="match status" value="1"/>
</dbReference>
<evidence type="ECO:0000313" key="4">
    <source>
        <dbReference type="EMBL" id="MDQ0515838.1"/>
    </source>
</evidence>
<proteinExistence type="predicted"/>
<dbReference type="Pfam" id="PF02571">
    <property type="entry name" value="CbiJ"/>
    <property type="match status" value="1"/>
</dbReference>
<evidence type="ECO:0000256" key="3">
    <source>
        <dbReference type="ARBA" id="ARBA00023002"/>
    </source>
</evidence>
<comment type="caution">
    <text evidence="4">The sequence shown here is derived from an EMBL/GenBank/DDBJ whole genome shotgun (WGS) entry which is preliminary data.</text>
</comment>
<keyword evidence="5" id="KW-1185">Reference proteome</keyword>
<organism evidence="4 5">
    <name type="scientific">Kaistia geumhonensis</name>
    <dbReference type="NCBI Taxonomy" id="410839"/>
    <lineage>
        <taxon>Bacteria</taxon>
        <taxon>Pseudomonadati</taxon>
        <taxon>Pseudomonadota</taxon>
        <taxon>Alphaproteobacteria</taxon>
        <taxon>Hyphomicrobiales</taxon>
        <taxon>Kaistiaceae</taxon>
        <taxon>Kaistia</taxon>
    </lineage>
</organism>
<dbReference type="InterPro" id="IPR003723">
    <property type="entry name" value="Precorrin-6x_reduct"/>
</dbReference>
<dbReference type="PANTHER" id="PTHR36925:SF1">
    <property type="entry name" value="COBALT-PRECORRIN-6A REDUCTASE"/>
    <property type="match status" value="1"/>
</dbReference>
<dbReference type="EMBL" id="JAUSWJ010000001">
    <property type="protein sequence ID" value="MDQ0515838.1"/>
    <property type="molecule type" value="Genomic_DNA"/>
</dbReference>
<sequence>MATRLLILGGTTEARALAGRIAAIAGYDGVLSLAGRTERPLPQHLPVRTGGFGGAAGLASYLKSESIAALVVATHPFAARIAANAAEAARVAGIPVVRLSRPPWRAAKGDNWRSHPSLEALVQGLAGPPRRLLVTIGRQDAARFAGAPQHAYVFRSIEPIDLPPQLGHALTIEERGPFSLASETELMRRHAIEALVTKNSGGDATRAKLDAARGLGLEVLMVERPPAPDIPEVASIADVIDFLAHHAPPEKRGV</sequence>
<keyword evidence="2" id="KW-0169">Cobalamin biosynthesis</keyword>
<name>A0ABU0M4H6_9HYPH</name>
<keyword evidence="3 4" id="KW-0560">Oxidoreductase</keyword>
<dbReference type="NCBIfam" id="NF005968">
    <property type="entry name" value="PRK08057.1-2"/>
    <property type="match status" value="1"/>
</dbReference>
<protein>
    <submittedName>
        <fullName evidence="4">Precorrin-6A/cobalt-precorrin-6A reductase</fullName>
        <ecNumber evidence="4">1.3.1.106</ecNumber>
        <ecNumber evidence="4">1.3.1.54</ecNumber>
    </submittedName>
</protein>
<dbReference type="NCBIfam" id="TIGR00715">
    <property type="entry name" value="precor6x_red"/>
    <property type="match status" value="1"/>
</dbReference>
<evidence type="ECO:0000256" key="2">
    <source>
        <dbReference type="ARBA" id="ARBA00022573"/>
    </source>
</evidence>
<evidence type="ECO:0000313" key="5">
    <source>
        <dbReference type="Proteomes" id="UP001223743"/>
    </source>
</evidence>
<dbReference type="EC" id="1.3.1.54" evidence="4"/>
<accession>A0ABU0M4H6</accession>
<gene>
    <name evidence="4" type="ORF">QO015_001451</name>
</gene>
<dbReference type="PANTHER" id="PTHR36925">
    <property type="entry name" value="COBALT-PRECORRIN-6A REDUCTASE"/>
    <property type="match status" value="1"/>
</dbReference>